<dbReference type="PROSITE" id="PS00878">
    <property type="entry name" value="ODR_DC_2_1"/>
    <property type="match status" value="1"/>
</dbReference>
<feature type="binding site" evidence="5">
    <location>
        <position position="377"/>
    </location>
    <ligand>
        <name>pyridoxal 5'-phosphate</name>
        <dbReference type="ChEBI" id="CHEBI:597326"/>
    </ligand>
</feature>
<dbReference type="GO" id="GO:0009089">
    <property type="term" value="P:lysine biosynthetic process via diaminopimelate"/>
    <property type="evidence" value="ECO:0007669"/>
    <property type="project" value="UniProtKB-UniRule"/>
</dbReference>
<proteinExistence type="inferred from homology"/>
<comment type="catalytic activity">
    <reaction evidence="5 8">
        <text>meso-2,6-diaminopimelate + H(+) = L-lysine + CO2</text>
        <dbReference type="Rhea" id="RHEA:15101"/>
        <dbReference type="ChEBI" id="CHEBI:15378"/>
        <dbReference type="ChEBI" id="CHEBI:16526"/>
        <dbReference type="ChEBI" id="CHEBI:32551"/>
        <dbReference type="ChEBI" id="CHEBI:57791"/>
        <dbReference type="EC" id="4.1.1.20"/>
    </reaction>
</comment>
<dbReference type="FunFam" id="3.20.20.10:FF:000003">
    <property type="entry name" value="Diaminopimelate decarboxylase"/>
    <property type="match status" value="1"/>
</dbReference>
<gene>
    <name evidence="5" type="primary">lysA</name>
    <name evidence="10" type="ORF">SAMN04515668_2081</name>
</gene>
<comment type="function">
    <text evidence="5">Specifically catalyzes the decarboxylation of meso-diaminopimelate (meso-DAP) to L-lysine.</text>
</comment>
<dbReference type="PRINTS" id="PR01181">
    <property type="entry name" value="DAPDCRBXLASE"/>
</dbReference>
<evidence type="ECO:0000259" key="9">
    <source>
        <dbReference type="Pfam" id="PF02784"/>
    </source>
</evidence>
<comment type="similarity">
    <text evidence="5">Belongs to the Orn/Lys/Arg decarboxylase class-II family. LysA subfamily.</text>
</comment>
<evidence type="ECO:0000256" key="5">
    <source>
        <dbReference type="HAMAP-Rule" id="MF_02120"/>
    </source>
</evidence>
<comment type="pathway">
    <text evidence="5 8">Amino-acid biosynthesis; L-lysine biosynthesis via DAP pathway; L-lysine from DL-2,6-diaminopimelate: step 1/1.</text>
</comment>
<dbReference type="STRING" id="1227077.SAMN04515668_2081"/>
<keyword evidence="5 8" id="KW-0457">Lysine biosynthesis</keyword>
<evidence type="ECO:0000256" key="7">
    <source>
        <dbReference type="PIRSR" id="PIRSR600183-50"/>
    </source>
</evidence>
<dbReference type="HAMAP" id="MF_02120">
    <property type="entry name" value="LysA"/>
    <property type="match status" value="1"/>
</dbReference>
<feature type="modified residue" description="N6-(pyridoxal phosphate)lysine" evidence="5 7">
    <location>
        <position position="69"/>
    </location>
</feature>
<evidence type="ECO:0000313" key="10">
    <source>
        <dbReference type="EMBL" id="SFQ36202.1"/>
    </source>
</evidence>
<dbReference type="InterPro" id="IPR000183">
    <property type="entry name" value="Orn/DAP/Arg_de-COase"/>
</dbReference>
<feature type="binding site" evidence="5">
    <location>
        <position position="323"/>
    </location>
    <ligand>
        <name>substrate</name>
    </ligand>
</feature>
<dbReference type="InterPro" id="IPR029066">
    <property type="entry name" value="PLP-binding_barrel"/>
</dbReference>
<dbReference type="GO" id="GO:0030170">
    <property type="term" value="F:pyridoxal phosphate binding"/>
    <property type="evidence" value="ECO:0007669"/>
    <property type="project" value="UniProtKB-UniRule"/>
</dbReference>
<keyword evidence="2 5" id="KW-0210">Decarboxylase</keyword>
<dbReference type="AlphaFoldDB" id="A0A1I5XW53"/>
<dbReference type="PANTHER" id="PTHR43727:SF2">
    <property type="entry name" value="GROUP IV DECARBOXYLASE"/>
    <property type="match status" value="1"/>
</dbReference>
<keyword evidence="4 5" id="KW-0456">Lyase</keyword>
<evidence type="ECO:0000256" key="8">
    <source>
        <dbReference type="RuleBase" id="RU003738"/>
    </source>
</evidence>
<comment type="caution">
    <text evidence="5">Lacks conserved residue(s) required for the propagation of feature annotation.</text>
</comment>
<dbReference type="EC" id="4.1.1.20" evidence="5 6"/>
<dbReference type="GO" id="GO:0008836">
    <property type="term" value="F:diaminopimelate decarboxylase activity"/>
    <property type="evidence" value="ECO:0007669"/>
    <property type="project" value="UniProtKB-UniRule"/>
</dbReference>
<dbReference type="InterPro" id="IPR022644">
    <property type="entry name" value="De-COase2_N"/>
</dbReference>
<dbReference type="InterPro" id="IPR009006">
    <property type="entry name" value="Ala_racemase/Decarboxylase_C"/>
</dbReference>
<dbReference type="NCBIfam" id="TIGR01048">
    <property type="entry name" value="lysA"/>
    <property type="match status" value="1"/>
</dbReference>
<dbReference type="InterPro" id="IPR022653">
    <property type="entry name" value="De-COase2_pyr-phos_BS"/>
</dbReference>
<keyword evidence="3 5" id="KW-0663">Pyridoxal phosphate</keyword>
<reference evidence="11" key="1">
    <citation type="submission" date="2016-10" db="EMBL/GenBank/DDBJ databases">
        <authorList>
            <person name="Varghese N."/>
            <person name="Submissions S."/>
        </authorList>
    </citation>
    <scope>NUCLEOTIDE SEQUENCE [LARGE SCALE GENOMIC DNA]</scope>
    <source>
        <strain evidence="11">OR362-8,ATCC BAA-1266,JCM 13504</strain>
    </source>
</reference>
<name>A0A1I5XW53_HYMAR</name>
<evidence type="ECO:0000256" key="3">
    <source>
        <dbReference type="ARBA" id="ARBA00022898"/>
    </source>
</evidence>
<feature type="binding site" evidence="5">
    <location>
        <position position="350"/>
    </location>
    <ligand>
        <name>substrate</name>
    </ligand>
</feature>
<dbReference type="SUPFAM" id="SSF50621">
    <property type="entry name" value="Alanine racemase C-terminal domain-like"/>
    <property type="match status" value="1"/>
</dbReference>
<evidence type="ECO:0000313" key="11">
    <source>
        <dbReference type="Proteomes" id="UP000199029"/>
    </source>
</evidence>
<dbReference type="CDD" id="cd06828">
    <property type="entry name" value="PLPDE_III_DapDC"/>
    <property type="match status" value="1"/>
</dbReference>
<accession>A0A1I5XW53</accession>
<keyword evidence="5" id="KW-0028">Amino-acid biosynthesis</keyword>
<feature type="binding site" evidence="5">
    <location>
        <position position="377"/>
    </location>
    <ligand>
        <name>substrate</name>
    </ligand>
</feature>
<keyword evidence="11" id="KW-1185">Reference proteome</keyword>
<dbReference type="PRINTS" id="PR01179">
    <property type="entry name" value="ODADCRBXLASE"/>
</dbReference>
<sequence length="427" mass="47496">MYYLLEIYIRRRAGLTFVIMSGINDALRAAADQFGTPLYVYNSATITGQYSKLKKAFSGHKTRIFYACKALSNVSILRHIHSLGAGLDCVSINEVRLGLHVGFAPDDILFTPNSVTFEELVEAKNLGVNLNIDNISLLERFGATFGGSYPVCVRLNPHIEAGGNYKIQTGHIDSKFGISIHQLRHLERVVKGTGLHVKGLHMHTGSEIKDVGVFMRALEILFDAAGRFPELDFLDLGSGFKVPYKPGDPETDVNALGKQVAEAFKTFEQEYGRPLECWFEPGKYMVSESGFLLVNVAVVKQTTATVFAGVNSGFNHLIRPMFYDSYHHISNLTNPKGSERLYTVVGNICETDTFAWDRLLPEIRENDLLVFHNAGAYGFEMSSSFNSRTKPAEVLLDEAGELRLIRRRQTFEDLLAGQVDAEVVVQA</sequence>
<dbReference type="Gene3D" id="3.20.20.10">
    <property type="entry name" value="Alanine racemase"/>
    <property type="match status" value="1"/>
</dbReference>
<evidence type="ECO:0000256" key="2">
    <source>
        <dbReference type="ARBA" id="ARBA00022793"/>
    </source>
</evidence>
<feature type="binding site" evidence="5">
    <location>
        <position position="319"/>
    </location>
    <ligand>
        <name>substrate</name>
    </ligand>
</feature>
<dbReference type="EMBL" id="FOXS01000002">
    <property type="protein sequence ID" value="SFQ36202.1"/>
    <property type="molecule type" value="Genomic_DNA"/>
</dbReference>
<dbReference type="SUPFAM" id="SSF51419">
    <property type="entry name" value="PLP-binding barrel"/>
    <property type="match status" value="1"/>
</dbReference>
<comment type="cofactor">
    <cofactor evidence="1 5 7 8">
        <name>pyridoxal 5'-phosphate</name>
        <dbReference type="ChEBI" id="CHEBI:597326"/>
    </cofactor>
</comment>
<dbReference type="PANTHER" id="PTHR43727">
    <property type="entry name" value="DIAMINOPIMELATE DECARBOXYLASE"/>
    <property type="match status" value="1"/>
</dbReference>
<dbReference type="UniPathway" id="UPA00034">
    <property type="reaction ID" value="UER00027"/>
</dbReference>
<dbReference type="Pfam" id="PF02784">
    <property type="entry name" value="Orn_Arg_deC_N"/>
    <property type="match status" value="1"/>
</dbReference>
<comment type="subunit">
    <text evidence="5">Homodimer.</text>
</comment>
<feature type="domain" description="Orn/DAP/Arg decarboxylase 2 N-terminal" evidence="9">
    <location>
        <begin position="44"/>
        <end position="287"/>
    </location>
</feature>
<dbReference type="Proteomes" id="UP000199029">
    <property type="component" value="Unassembled WGS sequence"/>
</dbReference>
<feature type="active site" description="Proton donor" evidence="7">
    <location>
        <position position="349"/>
    </location>
</feature>
<evidence type="ECO:0000256" key="6">
    <source>
        <dbReference type="NCBIfam" id="TIGR01048"/>
    </source>
</evidence>
<evidence type="ECO:0000256" key="4">
    <source>
        <dbReference type="ARBA" id="ARBA00023239"/>
    </source>
</evidence>
<evidence type="ECO:0000256" key="1">
    <source>
        <dbReference type="ARBA" id="ARBA00001933"/>
    </source>
</evidence>
<feature type="binding site" evidence="5">
    <location>
        <position position="239"/>
    </location>
    <ligand>
        <name>pyridoxal 5'-phosphate</name>
        <dbReference type="ChEBI" id="CHEBI:597326"/>
    </ligand>
</feature>
<protein>
    <recommendedName>
        <fullName evidence="5 6">Diaminopimelate decarboxylase</fullName>
        <shortName evidence="5">DAP decarboxylase</shortName>
        <shortName evidence="5">DAPDC</shortName>
        <ecNumber evidence="5 6">4.1.1.20</ecNumber>
    </recommendedName>
</protein>
<dbReference type="InterPro" id="IPR002986">
    <property type="entry name" value="DAP_deCOOHase_LysA"/>
</dbReference>
<dbReference type="Gene3D" id="2.40.37.10">
    <property type="entry name" value="Lyase, Ornithine Decarboxylase, Chain A, domain 1"/>
    <property type="match status" value="1"/>
</dbReference>
<organism evidence="10 11">
    <name type="scientific">Hymenobacter arizonensis</name>
    <name type="common">Siccationidurans arizonensis</name>
    <dbReference type="NCBI Taxonomy" id="1227077"/>
    <lineage>
        <taxon>Bacteria</taxon>
        <taxon>Pseudomonadati</taxon>
        <taxon>Bacteroidota</taxon>
        <taxon>Cytophagia</taxon>
        <taxon>Cytophagales</taxon>
        <taxon>Hymenobacteraceae</taxon>
        <taxon>Hymenobacter</taxon>
    </lineage>
</organism>